<dbReference type="SUPFAM" id="SSF49417">
    <property type="entry name" value="p53-like transcription factors"/>
    <property type="match status" value="1"/>
</dbReference>
<evidence type="ECO:0000259" key="13">
    <source>
        <dbReference type="Pfam" id="PF21354"/>
    </source>
</evidence>
<comment type="caution">
    <text evidence="14">The sequence shown here is derived from an EMBL/GenBank/DDBJ whole genome shotgun (WGS) entry which is preliminary data.</text>
</comment>
<evidence type="ECO:0000313" key="15">
    <source>
        <dbReference type="Proteomes" id="UP000198287"/>
    </source>
</evidence>
<dbReference type="InterPro" id="IPR015988">
    <property type="entry name" value="STAT_TF_CC"/>
</dbReference>
<dbReference type="GO" id="GO:0003677">
    <property type="term" value="F:DNA binding"/>
    <property type="evidence" value="ECO:0007669"/>
    <property type="project" value="UniProtKB-KW"/>
</dbReference>
<reference evidence="14 15" key="1">
    <citation type="submission" date="2015-12" db="EMBL/GenBank/DDBJ databases">
        <title>The genome of Folsomia candida.</title>
        <authorList>
            <person name="Faddeeva A."/>
            <person name="Derks M.F."/>
            <person name="Anvar Y."/>
            <person name="Smit S."/>
            <person name="Van Straalen N."/>
            <person name="Roelofs D."/>
        </authorList>
    </citation>
    <scope>NUCLEOTIDE SEQUENCE [LARGE SCALE GENOMIC DNA]</scope>
    <source>
        <strain evidence="14 15">VU population</strain>
        <tissue evidence="14">Whole body</tissue>
    </source>
</reference>
<evidence type="ECO:0000313" key="14">
    <source>
        <dbReference type="EMBL" id="OXA44358.1"/>
    </source>
</evidence>
<gene>
    <name evidence="14" type="ORF">Fcan01_20755</name>
</gene>
<dbReference type="InterPro" id="IPR036860">
    <property type="entry name" value="SH2_dom_sf"/>
</dbReference>
<dbReference type="InterPro" id="IPR048988">
    <property type="entry name" value="STAT_linker"/>
</dbReference>
<comment type="subcellular location">
    <subcellularLocation>
        <location evidence="2">Cytoplasm</location>
    </subcellularLocation>
    <subcellularLocation>
        <location evidence="1">Nucleus</location>
    </subcellularLocation>
</comment>
<dbReference type="InterPro" id="IPR012345">
    <property type="entry name" value="STAT_TF_DNA-bd_N"/>
</dbReference>
<keyword evidence="8" id="KW-0238">DNA-binding</keyword>
<feature type="region of interest" description="Disordered" evidence="12">
    <location>
        <begin position="477"/>
        <end position="517"/>
    </location>
</feature>
<dbReference type="GO" id="GO:0005737">
    <property type="term" value="C:cytoplasm"/>
    <property type="evidence" value="ECO:0007669"/>
    <property type="project" value="UniProtKB-SubCell"/>
</dbReference>
<evidence type="ECO:0000256" key="12">
    <source>
        <dbReference type="SAM" id="MobiDB-lite"/>
    </source>
</evidence>
<dbReference type="Gene3D" id="3.30.505.10">
    <property type="entry name" value="SH2 domain"/>
    <property type="match status" value="1"/>
</dbReference>
<keyword evidence="11" id="KW-0539">Nucleus</keyword>
<dbReference type="AlphaFoldDB" id="A0A226DHC7"/>
<evidence type="ECO:0000256" key="9">
    <source>
        <dbReference type="ARBA" id="ARBA00023159"/>
    </source>
</evidence>
<evidence type="ECO:0000256" key="2">
    <source>
        <dbReference type="ARBA" id="ARBA00004496"/>
    </source>
</evidence>
<dbReference type="Pfam" id="PF21354">
    <property type="entry name" value="STAT_linker"/>
    <property type="match status" value="1"/>
</dbReference>
<sequence>MDPLLHYEEKYYALQSGLNQVIASEEVGPSYISESKKMRALISCVIGEVSKLVVDVGLLQVDILTNEAYYGSQDVQAQAGAYNLRAIQAGKESLLSQKVASLIRDLTNFVSHMKNAIDKTKELSYQLYALFNEWKDEQRLAGNGFQIGYNFDRICGLGQTYNLCLEQLIDQLEDKDKIEQCLLQCGEPNTGDVAQIWNEFRDELNQLRLESARFEVTKQPPQILRLGSTLKQSIDLRFVFGSGLTLTKGYLEVEAILLDEPEVTAGTWKDEFWRQPHIPASYTKLVHDKAKVTQWNNGIFSVTLSNIEIPDKRKKVNEKRCSASAKYCFAFCATLNPPDSEPIRTWTISVPFALTIHPNQDANGWATILWYNAFALPNRTAFQVILEVDVHYFLQILSNIFLKETGRGFSDSQKKFLKLKLMGHSKGPLTWYMFAKDKLNCSMSTKKRKGNSNSGEKETKITFNVWLFKIMTMLSSTTDQENEPPSPMDSDSSNSSGPNKRKKQRKSPPRRTATMHEKNAIAHYWREGLFEGFVTKEDLHAALKVESPGTFVLYFSEAIYGGITVAWFNNRVNEINKFVPYMKTDLDDNPIEERLLSAPHLHFLYPKIPKEQVFLVDKKAPGLYGYILNLVGYIREGNW</sequence>
<keyword evidence="15" id="KW-1185">Reference proteome</keyword>
<dbReference type="GO" id="GO:0003700">
    <property type="term" value="F:DNA-binding transcription factor activity"/>
    <property type="evidence" value="ECO:0007669"/>
    <property type="project" value="InterPro"/>
</dbReference>
<feature type="compositionally biased region" description="Basic residues" evidence="12">
    <location>
        <begin position="499"/>
        <end position="509"/>
    </location>
</feature>
<dbReference type="InterPro" id="IPR001217">
    <property type="entry name" value="STAT"/>
</dbReference>
<evidence type="ECO:0000256" key="7">
    <source>
        <dbReference type="ARBA" id="ARBA00023015"/>
    </source>
</evidence>
<dbReference type="GO" id="GO:0007165">
    <property type="term" value="P:signal transduction"/>
    <property type="evidence" value="ECO:0007669"/>
    <property type="project" value="InterPro"/>
</dbReference>
<evidence type="ECO:0000256" key="3">
    <source>
        <dbReference type="ARBA" id="ARBA00005586"/>
    </source>
</evidence>
<dbReference type="Gene3D" id="1.10.238.10">
    <property type="entry name" value="EF-hand"/>
    <property type="match status" value="1"/>
</dbReference>
<dbReference type="STRING" id="158441.A0A226DHC7"/>
<feature type="compositionally biased region" description="Low complexity" evidence="12">
    <location>
        <begin position="488"/>
        <end position="498"/>
    </location>
</feature>
<proteinExistence type="inferred from homology"/>
<protein>
    <submittedName>
        <fullName evidence="14">Signal transducer and activator of transcription 5B</fullName>
    </submittedName>
</protein>
<feature type="domain" description="Signal transducer and activator of transcription linker" evidence="13">
    <location>
        <begin position="377"/>
        <end position="440"/>
    </location>
</feature>
<keyword evidence="10" id="KW-0804">Transcription</keyword>
<dbReference type="Gene3D" id="1.20.1050.20">
    <property type="entry name" value="STAT transcription factor, all-alpha domain"/>
    <property type="match status" value="1"/>
</dbReference>
<evidence type="ECO:0000256" key="1">
    <source>
        <dbReference type="ARBA" id="ARBA00004123"/>
    </source>
</evidence>
<dbReference type="OrthoDB" id="19300at2759"/>
<keyword evidence="5" id="KW-0597">Phosphoprotein</keyword>
<evidence type="ECO:0000256" key="6">
    <source>
        <dbReference type="ARBA" id="ARBA00022999"/>
    </source>
</evidence>
<accession>A0A226DHC7</accession>
<dbReference type="Proteomes" id="UP000198287">
    <property type="component" value="Unassembled WGS sequence"/>
</dbReference>
<keyword evidence="9" id="KW-0010">Activator</keyword>
<keyword evidence="6" id="KW-0727">SH2 domain</keyword>
<comment type="similarity">
    <text evidence="3">Belongs to the transcription factor STAT family.</text>
</comment>
<keyword evidence="4" id="KW-0963">Cytoplasm</keyword>
<dbReference type="InterPro" id="IPR008967">
    <property type="entry name" value="p53-like_TF_DNA-bd_sf"/>
</dbReference>
<dbReference type="SUPFAM" id="SSF47655">
    <property type="entry name" value="STAT"/>
    <property type="match status" value="1"/>
</dbReference>
<evidence type="ECO:0000256" key="11">
    <source>
        <dbReference type="ARBA" id="ARBA00023242"/>
    </source>
</evidence>
<evidence type="ECO:0000256" key="10">
    <source>
        <dbReference type="ARBA" id="ARBA00023163"/>
    </source>
</evidence>
<dbReference type="GO" id="GO:0005634">
    <property type="term" value="C:nucleus"/>
    <property type="evidence" value="ECO:0007669"/>
    <property type="project" value="UniProtKB-SubCell"/>
</dbReference>
<evidence type="ECO:0000256" key="4">
    <source>
        <dbReference type="ARBA" id="ARBA00022490"/>
    </source>
</evidence>
<dbReference type="PANTHER" id="PTHR11801">
    <property type="entry name" value="SIGNAL TRANSDUCER AND ACTIVATOR OF TRANSCRIPTION"/>
    <property type="match status" value="1"/>
</dbReference>
<name>A0A226DHC7_FOLCA</name>
<keyword evidence="7" id="KW-0805">Transcription regulation</keyword>
<dbReference type="SUPFAM" id="SSF55550">
    <property type="entry name" value="SH2 domain"/>
    <property type="match status" value="1"/>
</dbReference>
<organism evidence="14 15">
    <name type="scientific">Folsomia candida</name>
    <name type="common">Springtail</name>
    <dbReference type="NCBI Taxonomy" id="158441"/>
    <lineage>
        <taxon>Eukaryota</taxon>
        <taxon>Metazoa</taxon>
        <taxon>Ecdysozoa</taxon>
        <taxon>Arthropoda</taxon>
        <taxon>Hexapoda</taxon>
        <taxon>Collembola</taxon>
        <taxon>Entomobryomorpha</taxon>
        <taxon>Isotomoidea</taxon>
        <taxon>Isotomidae</taxon>
        <taxon>Proisotominae</taxon>
        <taxon>Folsomia</taxon>
    </lineage>
</organism>
<dbReference type="Gene3D" id="2.60.40.630">
    <property type="entry name" value="STAT transcription factor, DNA-binding domain"/>
    <property type="match status" value="1"/>
</dbReference>
<dbReference type="EMBL" id="LNIX01000019">
    <property type="protein sequence ID" value="OXA44358.1"/>
    <property type="molecule type" value="Genomic_DNA"/>
</dbReference>
<evidence type="ECO:0000256" key="8">
    <source>
        <dbReference type="ARBA" id="ARBA00023125"/>
    </source>
</evidence>
<evidence type="ECO:0000256" key="5">
    <source>
        <dbReference type="ARBA" id="ARBA00022553"/>
    </source>
</evidence>
<dbReference type="GO" id="GO:0006357">
    <property type="term" value="P:regulation of transcription by RNA polymerase II"/>
    <property type="evidence" value="ECO:0007669"/>
    <property type="project" value="UniProtKB-ARBA"/>
</dbReference>